<dbReference type="AlphaFoldDB" id="A0AA38BPX9"/>
<feature type="non-terminal residue" evidence="1">
    <location>
        <position position="1"/>
    </location>
</feature>
<feature type="non-terminal residue" evidence="1">
    <location>
        <position position="66"/>
    </location>
</feature>
<accession>A0AA38BPX9</accession>
<dbReference type="Proteomes" id="UP000824469">
    <property type="component" value="Unassembled WGS sequence"/>
</dbReference>
<evidence type="ECO:0000313" key="1">
    <source>
        <dbReference type="EMBL" id="KAH9288246.1"/>
    </source>
</evidence>
<sequence length="66" mass="6974">VQAYGVEKDVSLQRRLLQTGGTVDCPSKCGGRCAVAGRQDRCLQYCLICCDKCNCVAPGTSGYTPG</sequence>
<reference evidence="1 2" key="1">
    <citation type="journal article" date="2021" name="Nat. Plants">
        <title>The Taxus genome provides insights into paclitaxel biosynthesis.</title>
        <authorList>
            <person name="Xiong X."/>
            <person name="Gou J."/>
            <person name="Liao Q."/>
            <person name="Li Y."/>
            <person name="Zhou Q."/>
            <person name="Bi G."/>
            <person name="Li C."/>
            <person name="Du R."/>
            <person name="Wang X."/>
            <person name="Sun T."/>
            <person name="Guo L."/>
            <person name="Liang H."/>
            <person name="Lu P."/>
            <person name="Wu Y."/>
            <person name="Zhang Z."/>
            <person name="Ro D.K."/>
            <person name="Shang Y."/>
            <person name="Huang S."/>
            <person name="Yan J."/>
        </authorList>
    </citation>
    <scope>NUCLEOTIDE SEQUENCE [LARGE SCALE GENOMIC DNA]</scope>
    <source>
        <strain evidence="1">Ta-2019</strain>
    </source>
</reference>
<proteinExistence type="predicted"/>
<organism evidence="1 2">
    <name type="scientific">Taxus chinensis</name>
    <name type="common">Chinese yew</name>
    <name type="synonym">Taxus wallichiana var. chinensis</name>
    <dbReference type="NCBI Taxonomy" id="29808"/>
    <lineage>
        <taxon>Eukaryota</taxon>
        <taxon>Viridiplantae</taxon>
        <taxon>Streptophyta</taxon>
        <taxon>Embryophyta</taxon>
        <taxon>Tracheophyta</taxon>
        <taxon>Spermatophyta</taxon>
        <taxon>Pinopsida</taxon>
        <taxon>Pinidae</taxon>
        <taxon>Conifers II</taxon>
        <taxon>Cupressales</taxon>
        <taxon>Taxaceae</taxon>
        <taxon>Taxus</taxon>
    </lineage>
</organism>
<protein>
    <submittedName>
        <fullName evidence="1">Uncharacterized protein</fullName>
    </submittedName>
</protein>
<comment type="caution">
    <text evidence="1">The sequence shown here is derived from an EMBL/GenBank/DDBJ whole genome shotgun (WGS) entry which is preliminary data.</text>
</comment>
<keyword evidence="2" id="KW-1185">Reference proteome</keyword>
<name>A0AA38BPX9_TAXCH</name>
<dbReference type="EMBL" id="JAHRHJ020003813">
    <property type="protein sequence ID" value="KAH9288246.1"/>
    <property type="molecule type" value="Genomic_DNA"/>
</dbReference>
<evidence type="ECO:0000313" key="2">
    <source>
        <dbReference type="Proteomes" id="UP000824469"/>
    </source>
</evidence>
<dbReference type="Pfam" id="PF02704">
    <property type="entry name" value="GASA"/>
    <property type="match status" value="1"/>
</dbReference>
<gene>
    <name evidence="1" type="ORF">KI387_032363</name>
</gene>
<dbReference type="InterPro" id="IPR003854">
    <property type="entry name" value="GASA"/>
</dbReference>